<evidence type="ECO:0000256" key="5">
    <source>
        <dbReference type="SAM" id="MobiDB-lite"/>
    </source>
</evidence>
<comment type="subcellular location">
    <subcellularLocation>
        <location evidence="3">Cytoplasm</location>
        <location evidence="3">Cytoskeleton</location>
        <location evidence="3">Cilium axoneme</location>
    </subcellularLocation>
</comment>
<evidence type="ECO:0000256" key="4">
    <source>
        <dbReference type="SAM" id="Coils"/>
    </source>
</evidence>
<keyword evidence="3" id="KW-0282">Flagellum</keyword>
<proteinExistence type="inferred from homology"/>
<dbReference type="OrthoDB" id="9886517at2759"/>
<sequence>MFGLTRSLPTIGQQQSIFPNHAPPPLRRSFTTLPWRPSTYYQSSNTNPNLALCKRVSDPLSRSAQISALDPYKVPSIYQSARSALYTRYTPKEWECSNQNNYYTSDHLRTGAERLRFDTMRMCKEVDDKTKRTQTDVGKRLGERINDIVFWKNELLRETDELLKEMAVLNESKRMVEKALLETENPLNIAQECLYNREKRQGIDLVHDTPEMVLIKEVEVIKKSQDKLRNVIDRANAQLSLNRAAQHELEKDTGDKFTAQNLDENAFQLRNTSRGINFHNGLEKIDNTLSVPETWCMFTNNNIKRSQAERATSKHLRNEIDTVLNTCCNDMWHQWNSTNQALTDRIKETIDARNKLQTHLSKVLQEIFDMNKNIEFIKKSIQDKQAPLQVAQTRLDTRLRRPNVESCKDSAHIRLVEEVDEIRDTLETLQKKLRQAENSLQELLCLKTKLEEELAVKNNSLFIDREKCLAMRKTFPMAPICGVRINTSSEITLNH</sequence>
<keyword evidence="7" id="KW-1185">Reference proteome</keyword>
<keyword evidence="2" id="KW-0963">Cytoplasm</keyword>
<evidence type="ECO:0000313" key="7">
    <source>
        <dbReference type="Proteomes" id="UP000597762"/>
    </source>
</evidence>
<reference evidence="6" key="1">
    <citation type="submission" date="2021-01" db="EMBL/GenBank/DDBJ databases">
        <authorList>
            <person name="Li R."/>
            <person name="Bekaert M."/>
        </authorList>
    </citation>
    <scope>NUCLEOTIDE SEQUENCE</scope>
    <source>
        <strain evidence="6">Farmed</strain>
    </source>
</reference>
<dbReference type="InterPro" id="IPR000435">
    <property type="entry name" value="Tektins"/>
</dbReference>
<gene>
    <name evidence="6" type="ORF">SPHA_79040</name>
</gene>
<organism evidence="6 7">
    <name type="scientific">Acanthosepion pharaonis</name>
    <name type="common">Pharaoh cuttlefish</name>
    <name type="synonym">Sepia pharaonis</name>
    <dbReference type="NCBI Taxonomy" id="158019"/>
    <lineage>
        <taxon>Eukaryota</taxon>
        <taxon>Metazoa</taxon>
        <taxon>Spiralia</taxon>
        <taxon>Lophotrochozoa</taxon>
        <taxon>Mollusca</taxon>
        <taxon>Cephalopoda</taxon>
        <taxon>Coleoidea</taxon>
        <taxon>Decapodiformes</taxon>
        <taxon>Sepiida</taxon>
        <taxon>Sepiina</taxon>
        <taxon>Sepiidae</taxon>
        <taxon>Acanthosepion</taxon>
    </lineage>
</organism>
<dbReference type="Pfam" id="PF03148">
    <property type="entry name" value="Tektin"/>
    <property type="match status" value="1"/>
</dbReference>
<comment type="similarity">
    <text evidence="1 3">Belongs to the tektin family.</text>
</comment>
<dbReference type="PANTHER" id="PTHR19960:SF11">
    <property type="entry name" value="TEKTIN"/>
    <property type="match status" value="1"/>
</dbReference>
<evidence type="ECO:0000256" key="1">
    <source>
        <dbReference type="ARBA" id="ARBA00007209"/>
    </source>
</evidence>
<feature type="coiled-coil region" evidence="4">
    <location>
        <begin position="412"/>
        <end position="460"/>
    </location>
</feature>
<evidence type="ECO:0000256" key="2">
    <source>
        <dbReference type="ARBA" id="ARBA00022490"/>
    </source>
</evidence>
<dbReference type="InterPro" id="IPR048256">
    <property type="entry name" value="Tektin-like"/>
</dbReference>
<evidence type="ECO:0000256" key="3">
    <source>
        <dbReference type="RuleBase" id="RU367040"/>
    </source>
</evidence>
<dbReference type="PANTHER" id="PTHR19960">
    <property type="entry name" value="TEKTIN"/>
    <property type="match status" value="1"/>
</dbReference>
<accession>A0A812EQE7</accession>
<dbReference type="GO" id="GO:0015630">
    <property type="term" value="C:microtubule cytoskeleton"/>
    <property type="evidence" value="ECO:0007669"/>
    <property type="project" value="UniProtKB-UniRule"/>
</dbReference>
<dbReference type="AlphaFoldDB" id="A0A812EQE7"/>
<comment type="caution">
    <text evidence="6">The sequence shown here is derived from an EMBL/GenBank/DDBJ whole genome shotgun (WGS) entry which is preliminary data.</text>
</comment>
<keyword evidence="3" id="KW-0969">Cilium</keyword>
<feature type="region of interest" description="Disordered" evidence="5">
    <location>
        <begin position="1"/>
        <end position="23"/>
    </location>
</feature>
<dbReference type="Proteomes" id="UP000597762">
    <property type="component" value="Unassembled WGS sequence"/>
</dbReference>
<name>A0A812EQE7_ACAPH</name>
<keyword evidence="3" id="KW-0966">Cell projection</keyword>
<dbReference type="GO" id="GO:0060271">
    <property type="term" value="P:cilium assembly"/>
    <property type="evidence" value="ECO:0007669"/>
    <property type="project" value="UniProtKB-UniRule"/>
</dbReference>
<dbReference type="GO" id="GO:0005634">
    <property type="term" value="C:nucleus"/>
    <property type="evidence" value="ECO:0007669"/>
    <property type="project" value="TreeGrafter"/>
</dbReference>
<protein>
    <recommendedName>
        <fullName evidence="3">Tektin</fullName>
    </recommendedName>
</protein>
<dbReference type="EMBL" id="CAHIKZ030005555">
    <property type="protein sequence ID" value="CAE1329544.1"/>
    <property type="molecule type" value="Genomic_DNA"/>
</dbReference>
<dbReference type="PRINTS" id="PR00511">
    <property type="entry name" value="TEKTIN"/>
</dbReference>
<keyword evidence="4" id="KW-0175">Coiled coil</keyword>
<dbReference type="GO" id="GO:0005930">
    <property type="term" value="C:axoneme"/>
    <property type="evidence" value="ECO:0007669"/>
    <property type="project" value="UniProtKB-SubCell"/>
</dbReference>
<dbReference type="GO" id="GO:0060294">
    <property type="term" value="P:cilium movement involved in cell motility"/>
    <property type="evidence" value="ECO:0007669"/>
    <property type="project" value="UniProtKB-UniRule"/>
</dbReference>
<evidence type="ECO:0000313" key="6">
    <source>
        <dbReference type="EMBL" id="CAE1329544.1"/>
    </source>
</evidence>
<feature type="compositionally biased region" description="Polar residues" evidence="5">
    <location>
        <begin position="7"/>
        <end position="18"/>
    </location>
</feature>